<keyword evidence="2" id="KW-1185">Reference proteome</keyword>
<evidence type="ECO:0000313" key="1">
    <source>
        <dbReference type="EMBL" id="KAF9612516.1"/>
    </source>
</evidence>
<sequence length="148" mass="17148">MILAVVSHVHRETWDFLRALQTNKDSWNEPLGCGPEIRLHLIEEAGEYLEDDKLKLMFYGFAMISGKKVNEHKHSSELICTEWKYLELLDTVSSIAKGKGDTVSIGLSFASRALDVEMDELEVYNCGNQLVGMWLDVSEYMHHIWWKW</sequence>
<comment type="caution">
    <text evidence="1">The sequence shown here is derived from an EMBL/GenBank/DDBJ whole genome shotgun (WGS) entry which is preliminary data.</text>
</comment>
<proteinExistence type="predicted"/>
<evidence type="ECO:0000313" key="2">
    <source>
        <dbReference type="Proteomes" id="UP000631114"/>
    </source>
</evidence>
<dbReference type="Proteomes" id="UP000631114">
    <property type="component" value="Unassembled WGS sequence"/>
</dbReference>
<accession>A0A835I837</accession>
<name>A0A835I837_9MAGN</name>
<gene>
    <name evidence="1" type="ORF">IFM89_000438</name>
</gene>
<dbReference type="EMBL" id="JADFTS010000003">
    <property type="protein sequence ID" value="KAF9612516.1"/>
    <property type="molecule type" value="Genomic_DNA"/>
</dbReference>
<protein>
    <submittedName>
        <fullName evidence="1">Uncharacterized protein</fullName>
    </submittedName>
</protein>
<dbReference type="AlphaFoldDB" id="A0A835I837"/>
<reference evidence="1 2" key="1">
    <citation type="submission" date="2020-10" db="EMBL/GenBank/DDBJ databases">
        <title>The Coptis chinensis genome and diversification of protoberbering-type alkaloids.</title>
        <authorList>
            <person name="Wang B."/>
            <person name="Shu S."/>
            <person name="Song C."/>
            <person name="Liu Y."/>
        </authorList>
    </citation>
    <scope>NUCLEOTIDE SEQUENCE [LARGE SCALE GENOMIC DNA]</scope>
    <source>
        <strain evidence="1">HL-2020</strain>
        <tissue evidence="1">Leaf</tissue>
    </source>
</reference>
<organism evidence="1 2">
    <name type="scientific">Coptis chinensis</name>
    <dbReference type="NCBI Taxonomy" id="261450"/>
    <lineage>
        <taxon>Eukaryota</taxon>
        <taxon>Viridiplantae</taxon>
        <taxon>Streptophyta</taxon>
        <taxon>Embryophyta</taxon>
        <taxon>Tracheophyta</taxon>
        <taxon>Spermatophyta</taxon>
        <taxon>Magnoliopsida</taxon>
        <taxon>Ranunculales</taxon>
        <taxon>Ranunculaceae</taxon>
        <taxon>Coptidoideae</taxon>
        <taxon>Coptis</taxon>
    </lineage>
</organism>